<dbReference type="InterPro" id="IPR053832">
    <property type="entry name" value="DUF6924"/>
</dbReference>
<dbReference type="Proteomes" id="UP001597260">
    <property type="component" value="Unassembled WGS sequence"/>
</dbReference>
<evidence type="ECO:0000313" key="3">
    <source>
        <dbReference type="Proteomes" id="UP001597260"/>
    </source>
</evidence>
<keyword evidence="3" id="KW-1185">Reference proteome</keyword>
<evidence type="ECO:0000313" key="2">
    <source>
        <dbReference type="EMBL" id="MFD1326077.1"/>
    </source>
</evidence>
<dbReference type="Pfam" id="PF21962">
    <property type="entry name" value="DUF6924"/>
    <property type="match status" value="1"/>
</dbReference>
<feature type="domain" description="DUF6924" evidence="1">
    <location>
        <begin position="10"/>
        <end position="141"/>
    </location>
</feature>
<organism evidence="2 3">
    <name type="scientific">Micromonospora sonneratiae</name>
    <dbReference type="NCBI Taxonomy" id="1184706"/>
    <lineage>
        <taxon>Bacteria</taxon>
        <taxon>Bacillati</taxon>
        <taxon>Actinomycetota</taxon>
        <taxon>Actinomycetes</taxon>
        <taxon>Micromonosporales</taxon>
        <taxon>Micromonosporaceae</taxon>
        <taxon>Micromonospora</taxon>
    </lineage>
</organism>
<proteinExistence type="predicted"/>
<reference evidence="3" key="1">
    <citation type="journal article" date="2019" name="Int. J. Syst. Evol. Microbiol.">
        <title>The Global Catalogue of Microorganisms (GCM) 10K type strain sequencing project: providing services to taxonomists for standard genome sequencing and annotation.</title>
        <authorList>
            <consortium name="The Broad Institute Genomics Platform"/>
            <consortium name="The Broad Institute Genome Sequencing Center for Infectious Disease"/>
            <person name="Wu L."/>
            <person name="Ma J."/>
        </authorList>
    </citation>
    <scope>NUCLEOTIDE SEQUENCE [LARGE SCALE GENOMIC DNA]</scope>
    <source>
        <strain evidence="3">JCM 31037</strain>
    </source>
</reference>
<comment type="caution">
    <text evidence="2">The sequence shown here is derived from an EMBL/GenBank/DDBJ whole genome shotgun (WGS) entry which is preliminary data.</text>
</comment>
<gene>
    <name evidence="2" type="ORF">ACFQ4H_33870</name>
</gene>
<protein>
    <submittedName>
        <fullName evidence="2">DUF6924 domain-containing protein</fullName>
    </submittedName>
</protein>
<sequence length="141" mass="15871">MANLPETRGCPVVRADFSDDRSWQRLKMEITTSTEEGFGANVEFVEDHTLLDLDEHAIIDHYPRAYPHRYEHPVVFVVDTVALSEPEHPILVINLNAGVAVRPFRTTPRGVQSIENNLSISNMDFVEFTNATGADGIFRGF</sequence>
<evidence type="ECO:0000259" key="1">
    <source>
        <dbReference type="Pfam" id="PF21962"/>
    </source>
</evidence>
<dbReference type="RefSeq" id="WP_377579198.1">
    <property type="nucleotide sequence ID" value="NZ_JBHTMP010000116.1"/>
</dbReference>
<name>A0ABW3YN75_9ACTN</name>
<accession>A0ABW3YN75</accession>
<dbReference type="EMBL" id="JBHTMP010000116">
    <property type="protein sequence ID" value="MFD1326077.1"/>
    <property type="molecule type" value="Genomic_DNA"/>
</dbReference>